<evidence type="ECO:0000256" key="1">
    <source>
        <dbReference type="PROSITE-ProRule" id="PRU00703"/>
    </source>
</evidence>
<dbReference type="RefSeq" id="WP_136006798.1">
    <property type="nucleotide sequence ID" value="NZ_SRYR01000003.1"/>
</dbReference>
<dbReference type="AlphaFoldDB" id="A0A4S2DJR2"/>
<dbReference type="Pfam" id="PF00571">
    <property type="entry name" value="CBS"/>
    <property type="match status" value="1"/>
</dbReference>
<name>A0A4S2DJR2_9CLOT</name>
<proteinExistence type="predicted"/>
<dbReference type="PROSITE" id="PS51371">
    <property type="entry name" value="CBS"/>
    <property type="match status" value="1"/>
</dbReference>
<keyword evidence="1" id="KW-0129">CBS domain</keyword>
<evidence type="ECO:0000313" key="3">
    <source>
        <dbReference type="EMBL" id="TGY42457.1"/>
    </source>
</evidence>
<feature type="domain" description="CBS" evidence="2">
    <location>
        <begin position="1"/>
        <end position="59"/>
    </location>
</feature>
<evidence type="ECO:0000259" key="2">
    <source>
        <dbReference type="PROSITE" id="PS51371"/>
    </source>
</evidence>
<dbReference type="EMBL" id="SRYR01000003">
    <property type="protein sequence ID" value="TGY42457.1"/>
    <property type="molecule type" value="Genomic_DNA"/>
</dbReference>
<dbReference type="SUPFAM" id="SSF54631">
    <property type="entry name" value="CBS-domain pair"/>
    <property type="match status" value="1"/>
</dbReference>
<dbReference type="Gene3D" id="3.90.550.10">
    <property type="entry name" value="Spore Coat Polysaccharide Biosynthesis Protein SpsA, Chain A"/>
    <property type="match status" value="1"/>
</dbReference>
<dbReference type="SUPFAM" id="SSF53448">
    <property type="entry name" value="Nucleotide-diphospho-sugar transferases"/>
    <property type="match status" value="1"/>
</dbReference>
<dbReference type="InterPro" id="IPR046342">
    <property type="entry name" value="CBS_dom_sf"/>
</dbReference>
<dbReference type="Pfam" id="PF00483">
    <property type="entry name" value="NTP_transferase"/>
    <property type="match status" value="1"/>
</dbReference>
<dbReference type="InterPro" id="IPR005835">
    <property type="entry name" value="NTP_transferase_dom"/>
</dbReference>
<dbReference type="InterPro" id="IPR029044">
    <property type="entry name" value="Nucleotide-diphossugar_trans"/>
</dbReference>
<dbReference type="Gene3D" id="3.10.580.10">
    <property type="entry name" value="CBS-domain"/>
    <property type="match status" value="1"/>
</dbReference>
<comment type="caution">
    <text evidence="3">The sequence shown here is derived from an EMBL/GenBank/DDBJ whole genome shotgun (WGS) entry which is preliminary data.</text>
</comment>
<gene>
    <name evidence="3" type="ORF">E5347_09570</name>
</gene>
<dbReference type="InterPro" id="IPR050486">
    <property type="entry name" value="Mannose-1P_guanyltransferase"/>
</dbReference>
<dbReference type="Proteomes" id="UP000306888">
    <property type="component" value="Unassembled WGS sequence"/>
</dbReference>
<dbReference type="InterPro" id="IPR000644">
    <property type="entry name" value="CBS_dom"/>
</dbReference>
<dbReference type="OrthoDB" id="9801899at2"/>
<keyword evidence="4" id="KW-1185">Reference proteome</keyword>
<protein>
    <submittedName>
        <fullName evidence="3">CBS domain-containing protein</fullName>
    </submittedName>
</protein>
<accession>A0A4S2DJR2</accession>
<dbReference type="CDD" id="cd06426">
    <property type="entry name" value="NTP_transferase_like_2"/>
    <property type="match status" value="1"/>
</dbReference>
<evidence type="ECO:0000313" key="4">
    <source>
        <dbReference type="Proteomes" id="UP000306888"/>
    </source>
</evidence>
<dbReference type="PANTHER" id="PTHR22572">
    <property type="entry name" value="SUGAR-1-PHOSPHATE GUANYL TRANSFERASE"/>
    <property type="match status" value="1"/>
</dbReference>
<sequence length="356" mass="40730">MNIDSLKIKRKVNIREAIKKLDSVAKGILFVVSENDELIGSITDGDFRRWILKNGSMEESVEAIMNKNPIYLMEGDISSADEIMIEKSITAIPIINLDRNILDVKFLNKNVFIENKNKSLKDVPIVIMAGGLGTRLYPYTKILPKPLIPIGDTPIIERIINKFCLYGGNDFYLTVNYKKNMIKSYFNEIEKDYTIDYVEEDKPLGTGGSLSLLKGKIDKTFFVSNCDILIEADYESILRHHKEKGYKVTVVSSVKNFQIPYGVFKLNDSGNINEIIEKPVYTFLINTGMYIIEPEVLNDIPEDKFYNLPDIVEQYMNDGVPVGVYPISEQSWMDMGQISEMKEMVERIEEKEKNNN</sequence>
<reference evidence="3 4" key="1">
    <citation type="submission" date="2019-04" db="EMBL/GenBank/DDBJ databases">
        <title>Microbes associate with the intestines of laboratory mice.</title>
        <authorList>
            <person name="Navarre W."/>
            <person name="Wong E."/>
            <person name="Huang K."/>
            <person name="Tropini C."/>
            <person name="Ng K."/>
            <person name="Yu B."/>
        </authorList>
    </citation>
    <scope>NUCLEOTIDE SEQUENCE [LARGE SCALE GENOMIC DNA]</scope>
    <source>
        <strain evidence="3 4">NM50_B9-20</strain>
    </source>
</reference>
<organism evidence="3 4">
    <name type="scientific">Clostridium sartagoforme</name>
    <dbReference type="NCBI Taxonomy" id="84031"/>
    <lineage>
        <taxon>Bacteria</taxon>
        <taxon>Bacillati</taxon>
        <taxon>Bacillota</taxon>
        <taxon>Clostridia</taxon>
        <taxon>Eubacteriales</taxon>
        <taxon>Clostridiaceae</taxon>
        <taxon>Clostridium</taxon>
    </lineage>
</organism>